<dbReference type="InterPro" id="IPR045358">
    <property type="entry name" value="Ty3_capsid"/>
</dbReference>
<dbReference type="Pfam" id="PF19259">
    <property type="entry name" value="Ty3_capsid"/>
    <property type="match status" value="1"/>
</dbReference>
<dbReference type="EMBL" id="RCMV01001434">
    <property type="protein sequence ID" value="KAG3208615.1"/>
    <property type="molecule type" value="Genomic_DNA"/>
</dbReference>
<dbReference type="GO" id="GO:0008270">
    <property type="term" value="F:zinc ion binding"/>
    <property type="evidence" value="ECO:0007669"/>
    <property type="project" value="UniProtKB-KW"/>
</dbReference>
<evidence type="ECO:0000259" key="3">
    <source>
        <dbReference type="PROSITE" id="PS50158"/>
    </source>
</evidence>
<dbReference type="SUPFAM" id="SSF57756">
    <property type="entry name" value="Retrovirus zinc finger-like domains"/>
    <property type="match status" value="1"/>
</dbReference>
<evidence type="ECO:0000256" key="2">
    <source>
        <dbReference type="SAM" id="MobiDB-lite"/>
    </source>
</evidence>
<evidence type="ECO:0000313" key="4">
    <source>
        <dbReference type="EMBL" id="KAG3208615.1"/>
    </source>
</evidence>
<reference evidence="4" key="1">
    <citation type="submission" date="2018-05" db="EMBL/GenBank/DDBJ databases">
        <title>Effector identification in a new, highly contiguous assembly of the strawberry crown rot pathogen Phytophthora cactorum.</title>
        <authorList>
            <person name="Armitage A.D."/>
            <person name="Nellist C.F."/>
            <person name="Bates H."/>
            <person name="Vickerstaff R.J."/>
            <person name="Harrison R.J."/>
        </authorList>
    </citation>
    <scope>NUCLEOTIDE SEQUENCE</scope>
    <source>
        <strain evidence="4">P421</strain>
    </source>
</reference>
<evidence type="ECO:0000256" key="1">
    <source>
        <dbReference type="PROSITE-ProRule" id="PRU00047"/>
    </source>
</evidence>
<organism evidence="4 5">
    <name type="scientific">Phytophthora cactorum</name>
    <dbReference type="NCBI Taxonomy" id="29920"/>
    <lineage>
        <taxon>Eukaryota</taxon>
        <taxon>Sar</taxon>
        <taxon>Stramenopiles</taxon>
        <taxon>Oomycota</taxon>
        <taxon>Peronosporomycetes</taxon>
        <taxon>Peronosporales</taxon>
        <taxon>Peronosporaceae</taxon>
        <taxon>Phytophthora</taxon>
    </lineage>
</organism>
<dbReference type="GO" id="GO:0003676">
    <property type="term" value="F:nucleic acid binding"/>
    <property type="evidence" value="ECO:0007669"/>
    <property type="project" value="InterPro"/>
</dbReference>
<dbReference type="Proteomes" id="UP000760860">
    <property type="component" value="Unassembled WGS sequence"/>
</dbReference>
<name>A0A8T1H8A9_9STRA</name>
<keyword evidence="1" id="KW-0862">Zinc</keyword>
<dbReference type="AlphaFoldDB" id="A0A8T1H8A9"/>
<proteinExistence type="predicted"/>
<sequence>MLSSLVSMFSLQQQAIANSQQQIHAFMAQQTRFQQEMYEMQARANRQKQKANPPKFHGRADDDLELWLFHIEEHFAAYTVEQSSNDSRFVDMVVPFLGVDVMAWYHEFKHAMGSNPRTWPLFKQQIRARYRDSDYEFKLLTKIHDLQVSGTQQEYSTKVMQLLSMSSIDMPEVVKRWFYQQNLRAETNSYVSQNYPLTLKDTIEHAQSFEDAREAPKAKQSSAAGAIKQNRKDNRYQQPKGRGTEARTSNSHNPSKSIPNSGGGATVSTCFKCGVKGHKAPACPGTDPGAPKT</sequence>
<dbReference type="VEuPathDB" id="FungiDB:PC110_g13537"/>
<gene>
    <name evidence="4" type="ORF">PC129_g20363</name>
</gene>
<keyword evidence="1" id="KW-0863">Zinc-finger</keyword>
<dbReference type="InterPro" id="IPR001878">
    <property type="entry name" value="Znf_CCHC"/>
</dbReference>
<feature type="compositionally biased region" description="Polar residues" evidence="2">
    <location>
        <begin position="246"/>
        <end position="260"/>
    </location>
</feature>
<evidence type="ECO:0000313" key="5">
    <source>
        <dbReference type="Proteomes" id="UP000760860"/>
    </source>
</evidence>
<keyword evidence="1" id="KW-0479">Metal-binding</keyword>
<accession>A0A8T1H8A9</accession>
<feature type="domain" description="CCHC-type" evidence="3">
    <location>
        <begin position="270"/>
        <end position="284"/>
    </location>
</feature>
<comment type="caution">
    <text evidence="4">The sequence shown here is derived from an EMBL/GenBank/DDBJ whole genome shotgun (WGS) entry which is preliminary data.</text>
</comment>
<dbReference type="InterPro" id="IPR036875">
    <property type="entry name" value="Znf_CCHC_sf"/>
</dbReference>
<feature type="region of interest" description="Disordered" evidence="2">
    <location>
        <begin position="210"/>
        <end position="265"/>
    </location>
</feature>
<dbReference type="PROSITE" id="PS50158">
    <property type="entry name" value="ZF_CCHC"/>
    <property type="match status" value="1"/>
</dbReference>
<protein>
    <recommendedName>
        <fullName evidence="3">CCHC-type domain-containing protein</fullName>
    </recommendedName>
</protein>